<dbReference type="PANTHER" id="PTHR11073">
    <property type="entry name" value="CALRETICULIN AND CALNEXIN"/>
    <property type="match status" value="1"/>
</dbReference>
<protein>
    <submittedName>
        <fullName evidence="18">Calnexin</fullName>
    </submittedName>
</protein>
<feature type="chain" id="PRO_5011829429" evidence="16">
    <location>
        <begin position="20"/>
        <end position="520"/>
    </location>
</feature>
<dbReference type="Gene3D" id="2.10.250.10">
    <property type="entry name" value="Calreticulin/calnexin, P domain"/>
    <property type="match status" value="1"/>
</dbReference>
<keyword evidence="12 16" id="KW-1133">Transmembrane helix</keyword>
<evidence type="ECO:0000313" key="18">
    <source>
        <dbReference type="EMBL" id="OQS05316.1"/>
    </source>
</evidence>
<keyword evidence="13 16" id="KW-0472">Membrane</keyword>
<comment type="subcellular location">
    <subcellularLocation>
        <location evidence="1">Endoplasmic reticulum lumen</location>
    </subcellularLocation>
    <subcellularLocation>
        <location evidence="2">Endoplasmic reticulum membrane</location>
        <topology evidence="2">Single-pass membrane protein</topology>
    </subcellularLocation>
</comment>
<dbReference type="SUPFAM" id="SSF49899">
    <property type="entry name" value="Concanavalin A-like lectins/glucanases"/>
    <property type="match status" value="1"/>
</dbReference>
<keyword evidence="5" id="KW-0479">Metal-binding</keyword>
<keyword evidence="15" id="KW-1015">Disulfide bond</keyword>
<dbReference type="GO" id="GO:0005509">
    <property type="term" value="F:calcium ion binding"/>
    <property type="evidence" value="ECO:0007669"/>
    <property type="project" value="InterPro"/>
</dbReference>
<gene>
    <name evidence="18" type="ORF">THRCLA_02543</name>
</gene>
<feature type="transmembrane region" description="Helical" evidence="16">
    <location>
        <begin position="428"/>
        <end position="449"/>
    </location>
</feature>
<keyword evidence="6 16" id="KW-0732">Signal</keyword>
<evidence type="ECO:0000256" key="4">
    <source>
        <dbReference type="ARBA" id="ARBA00022692"/>
    </source>
</evidence>
<dbReference type="Proteomes" id="UP000243217">
    <property type="component" value="Unassembled WGS sequence"/>
</dbReference>
<feature type="region of interest" description="Disordered" evidence="17">
    <location>
        <begin position="387"/>
        <end position="408"/>
    </location>
</feature>
<dbReference type="GO" id="GO:0006457">
    <property type="term" value="P:protein folding"/>
    <property type="evidence" value="ECO:0007669"/>
    <property type="project" value="InterPro"/>
</dbReference>
<feature type="region of interest" description="Disordered" evidence="17">
    <location>
        <begin position="496"/>
        <end position="520"/>
    </location>
</feature>
<dbReference type="PANTHER" id="PTHR11073:SF1">
    <property type="entry name" value="CALNEXIN 14D-RELATED"/>
    <property type="match status" value="1"/>
</dbReference>
<keyword evidence="14 16" id="KW-0143">Chaperone</keyword>
<evidence type="ECO:0000256" key="14">
    <source>
        <dbReference type="ARBA" id="ARBA00023186"/>
    </source>
</evidence>
<evidence type="ECO:0000256" key="1">
    <source>
        <dbReference type="ARBA" id="ARBA00004319"/>
    </source>
</evidence>
<feature type="disulfide bond" evidence="15">
    <location>
        <begin position="124"/>
        <end position="158"/>
    </location>
</feature>
<dbReference type="Gene3D" id="2.60.120.200">
    <property type="match status" value="1"/>
</dbReference>
<dbReference type="GO" id="GO:0005789">
    <property type="term" value="C:endoplasmic reticulum membrane"/>
    <property type="evidence" value="ECO:0007669"/>
    <property type="project" value="UniProtKB-SubCell"/>
</dbReference>
<accession>A0A1W0A4V0</accession>
<organism evidence="18 19">
    <name type="scientific">Thraustotheca clavata</name>
    <dbReference type="NCBI Taxonomy" id="74557"/>
    <lineage>
        <taxon>Eukaryota</taxon>
        <taxon>Sar</taxon>
        <taxon>Stramenopiles</taxon>
        <taxon>Oomycota</taxon>
        <taxon>Saprolegniomycetes</taxon>
        <taxon>Saprolegniales</taxon>
        <taxon>Achlyaceae</taxon>
        <taxon>Thraustotheca</taxon>
    </lineage>
</organism>
<evidence type="ECO:0000256" key="5">
    <source>
        <dbReference type="ARBA" id="ARBA00022723"/>
    </source>
</evidence>
<dbReference type="GO" id="GO:0005788">
    <property type="term" value="C:endoplasmic reticulum lumen"/>
    <property type="evidence" value="ECO:0007669"/>
    <property type="project" value="UniProtKB-SubCell"/>
</dbReference>
<dbReference type="SUPFAM" id="SSF63887">
    <property type="entry name" value="P-domain of calnexin/calreticulin"/>
    <property type="match status" value="1"/>
</dbReference>
<evidence type="ECO:0000256" key="6">
    <source>
        <dbReference type="ARBA" id="ARBA00022729"/>
    </source>
</evidence>
<keyword evidence="9 16" id="KW-0256">Endoplasmic reticulum</keyword>
<dbReference type="STRING" id="74557.A0A1W0A4V0"/>
<dbReference type="FunFam" id="2.10.250.10:FF:000002">
    <property type="entry name" value="Calreticulin"/>
    <property type="match status" value="1"/>
</dbReference>
<feature type="region of interest" description="Disordered" evidence="17">
    <location>
        <begin position="229"/>
        <end position="276"/>
    </location>
</feature>
<feature type="signal peptide" evidence="16">
    <location>
        <begin position="1"/>
        <end position="19"/>
    </location>
</feature>
<evidence type="ECO:0000256" key="15">
    <source>
        <dbReference type="PIRSR" id="PIRSR601580-3"/>
    </source>
</evidence>
<keyword evidence="11" id="KW-0106">Calcium</keyword>
<comment type="similarity">
    <text evidence="3 16">Belongs to the calreticulin family.</text>
</comment>
<dbReference type="GO" id="GO:0030246">
    <property type="term" value="F:carbohydrate binding"/>
    <property type="evidence" value="ECO:0007669"/>
    <property type="project" value="UniProtKB-KW"/>
</dbReference>
<reference evidence="18 19" key="1">
    <citation type="journal article" date="2014" name="Genome Biol. Evol.">
        <title>The secreted proteins of Achlya hypogyna and Thraustotheca clavata identify the ancestral oomycete secretome and reveal gene acquisitions by horizontal gene transfer.</title>
        <authorList>
            <person name="Misner I."/>
            <person name="Blouin N."/>
            <person name="Leonard G."/>
            <person name="Richards T.A."/>
            <person name="Lane C.E."/>
        </authorList>
    </citation>
    <scope>NUCLEOTIDE SEQUENCE [LARGE SCALE GENOMIC DNA]</scope>
    <source>
        <strain evidence="18 19">ATCC 34112</strain>
    </source>
</reference>
<keyword evidence="10" id="KW-0862">Zinc</keyword>
<evidence type="ECO:0000256" key="10">
    <source>
        <dbReference type="ARBA" id="ARBA00022833"/>
    </source>
</evidence>
<keyword evidence="4 16" id="KW-0812">Transmembrane</keyword>
<dbReference type="InterPro" id="IPR013320">
    <property type="entry name" value="ConA-like_dom_sf"/>
</dbReference>
<dbReference type="PRINTS" id="PR00626">
    <property type="entry name" value="CALRETICULIN"/>
</dbReference>
<evidence type="ECO:0000256" key="8">
    <source>
        <dbReference type="ARBA" id="ARBA00022737"/>
    </source>
</evidence>
<dbReference type="InterPro" id="IPR001580">
    <property type="entry name" value="Calret/calnex"/>
</dbReference>
<dbReference type="GO" id="GO:0036503">
    <property type="term" value="P:ERAD pathway"/>
    <property type="evidence" value="ECO:0007669"/>
    <property type="project" value="TreeGrafter"/>
</dbReference>
<dbReference type="EMBL" id="JNBS01000473">
    <property type="protein sequence ID" value="OQS05316.1"/>
    <property type="molecule type" value="Genomic_DNA"/>
</dbReference>
<comment type="caution">
    <text evidence="18">The sequence shown here is derived from an EMBL/GenBank/DDBJ whole genome shotgun (WGS) entry which is preliminary data.</text>
</comment>
<evidence type="ECO:0000256" key="7">
    <source>
        <dbReference type="ARBA" id="ARBA00022734"/>
    </source>
</evidence>
<evidence type="ECO:0000256" key="3">
    <source>
        <dbReference type="ARBA" id="ARBA00010983"/>
    </source>
</evidence>
<evidence type="ECO:0000256" key="12">
    <source>
        <dbReference type="ARBA" id="ARBA00022989"/>
    </source>
</evidence>
<keyword evidence="8" id="KW-0677">Repeat</keyword>
<name>A0A1W0A4V0_9STRA</name>
<evidence type="ECO:0000256" key="2">
    <source>
        <dbReference type="ARBA" id="ARBA00004389"/>
    </source>
</evidence>
<dbReference type="GO" id="GO:0051082">
    <property type="term" value="F:unfolded protein binding"/>
    <property type="evidence" value="ECO:0007669"/>
    <property type="project" value="InterPro"/>
</dbReference>
<dbReference type="OrthoDB" id="1938156at2759"/>
<dbReference type="AlphaFoldDB" id="A0A1W0A4V0"/>
<evidence type="ECO:0000256" key="9">
    <source>
        <dbReference type="ARBA" id="ARBA00022824"/>
    </source>
</evidence>
<sequence length="520" mass="59848">MIRYSLCIGAALALGMASAEEKPFTVPSTAKSFWVETFQNSTLFDGSTWIKSSAKKYREQKVSIQEGPKLMGEFAKDKGLIMENKAQHYGFGAKLPEPFALDGSENKKSLIVQYEVKYRDGVNCAGTYLKLLRDTPSLDLENLDDKTPFTIMFGPDRCDKTNKVHFIFNHQNPLTKEYEEKHLEISPPAKTEDKLSHLYTLAVHDDNTFEVYADQVVIKKGGLLTHFKPSVNPPKEIDDPEDQRPNTYEETEFIPDPNAKKPEDWDENEPKTIPNLKITKPEDWDEETKGPWKRPMMTNPAYKGKWTPPMIENPDYVGEWEPRKIPNPEYYEDLHPARMDPIGAVALEVWSMATNIQIDNIWLGHDLQDAFDFARESWLPKQKAEELAIEMEPKPKPKERPSRNKKDESYTGMAKEYFNIGLDYAQKYPLVTGVGVVFVLLIIAFIRGLRQDWDAEFRHEQENQVPIVEEEIEKEGAEKDQDEPIEEEIFENIKLPELNNNVPVDTEGLRHRRPSTTQQA</sequence>
<keyword evidence="19" id="KW-1185">Reference proteome</keyword>
<dbReference type="InterPro" id="IPR009033">
    <property type="entry name" value="Calreticulin/calnexin_P_dom_sf"/>
</dbReference>
<evidence type="ECO:0000313" key="19">
    <source>
        <dbReference type="Proteomes" id="UP000243217"/>
    </source>
</evidence>
<evidence type="ECO:0000256" key="17">
    <source>
        <dbReference type="SAM" id="MobiDB-lite"/>
    </source>
</evidence>
<keyword evidence="7" id="KW-0430">Lectin</keyword>
<evidence type="ECO:0000256" key="16">
    <source>
        <dbReference type="RuleBase" id="RU362126"/>
    </source>
</evidence>
<evidence type="ECO:0000256" key="11">
    <source>
        <dbReference type="ARBA" id="ARBA00022837"/>
    </source>
</evidence>
<dbReference type="Pfam" id="PF00262">
    <property type="entry name" value="Calreticulin"/>
    <property type="match status" value="2"/>
</dbReference>
<evidence type="ECO:0000256" key="13">
    <source>
        <dbReference type="ARBA" id="ARBA00023136"/>
    </source>
</evidence>
<proteinExistence type="inferred from homology"/>